<keyword evidence="6 7" id="KW-0472">Membrane</keyword>
<gene>
    <name evidence="9" type="ORF">SAMN05443550_102452</name>
</gene>
<dbReference type="GO" id="GO:0005886">
    <property type="term" value="C:plasma membrane"/>
    <property type="evidence" value="ECO:0007669"/>
    <property type="project" value="UniProtKB-SubCell"/>
</dbReference>
<organism evidence="9 10">
    <name type="scientific">Pedobacter hartonius</name>
    <dbReference type="NCBI Taxonomy" id="425514"/>
    <lineage>
        <taxon>Bacteria</taxon>
        <taxon>Pseudomonadati</taxon>
        <taxon>Bacteroidota</taxon>
        <taxon>Sphingobacteriia</taxon>
        <taxon>Sphingobacteriales</taxon>
        <taxon>Sphingobacteriaceae</taxon>
        <taxon>Pedobacter</taxon>
    </lineage>
</organism>
<comment type="subcellular location">
    <subcellularLocation>
        <location evidence="1">Cell membrane</location>
        <topology evidence="1">Multi-pass membrane protein</topology>
    </subcellularLocation>
</comment>
<accession>A0A1H3ZRK8</accession>
<protein>
    <recommendedName>
        <fullName evidence="8">Acyltransferase 3 domain-containing protein</fullName>
    </recommendedName>
</protein>
<feature type="transmembrane region" description="Helical" evidence="7">
    <location>
        <begin position="169"/>
        <end position="190"/>
    </location>
</feature>
<evidence type="ECO:0000256" key="5">
    <source>
        <dbReference type="ARBA" id="ARBA00022989"/>
    </source>
</evidence>
<feature type="transmembrane region" description="Helical" evidence="7">
    <location>
        <begin position="53"/>
        <end position="72"/>
    </location>
</feature>
<feature type="transmembrane region" description="Helical" evidence="7">
    <location>
        <begin position="329"/>
        <end position="352"/>
    </location>
</feature>
<keyword evidence="4 7" id="KW-0812">Transmembrane</keyword>
<evidence type="ECO:0000256" key="4">
    <source>
        <dbReference type="ARBA" id="ARBA00022692"/>
    </source>
</evidence>
<evidence type="ECO:0000256" key="6">
    <source>
        <dbReference type="ARBA" id="ARBA00023136"/>
    </source>
</evidence>
<feature type="transmembrane region" description="Helical" evidence="7">
    <location>
        <begin position="93"/>
        <end position="117"/>
    </location>
</feature>
<dbReference type="GO" id="GO:0009246">
    <property type="term" value="P:enterobacterial common antigen biosynthetic process"/>
    <property type="evidence" value="ECO:0007669"/>
    <property type="project" value="TreeGrafter"/>
</dbReference>
<dbReference type="InterPro" id="IPR002656">
    <property type="entry name" value="Acyl_transf_3_dom"/>
</dbReference>
<dbReference type="Pfam" id="PF01757">
    <property type="entry name" value="Acyl_transf_3"/>
    <property type="match status" value="1"/>
</dbReference>
<evidence type="ECO:0000259" key="8">
    <source>
        <dbReference type="Pfam" id="PF01757"/>
    </source>
</evidence>
<dbReference type="GO" id="GO:0016413">
    <property type="term" value="F:O-acetyltransferase activity"/>
    <property type="evidence" value="ECO:0007669"/>
    <property type="project" value="TreeGrafter"/>
</dbReference>
<dbReference type="PANTHER" id="PTHR40074:SF2">
    <property type="entry name" value="O-ACETYLTRANSFERASE WECH"/>
    <property type="match status" value="1"/>
</dbReference>
<evidence type="ECO:0000256" key="7">
    <source>
        <dbReference type="SAM" id="Phobius"/>
    </source>
</evidence>
<comment type="similarity">
    <text evidence="2">Belongs to the acyltransferase 3 family.</text>
</comment>
<keyword evidence="3" id="KW-1003">Cell membrane</keyword>
<dbReference type="STRING" id="425514.SAMN05443550_102452"/>
<feature type="transmembrane region" description="Helical" evidence="7">
    <location>
        <begin position="196"/>
        <end position="213"/>
    </location>
</feature>
<evidence type="ECO:0000313" key="10">
    <source>
        <dbReference type="Proteomes" id="UP000198850"/>
    </source>
</evidence>
<dbReference type="AlphaFoldDB" id="A0A1H3ZRK8"/>
<dbReference type="RefSeq" id="WP_139298261.1">
    <property type="nucleotide sequence ID" value="NZ_FNRA01000002.1"/>
</dbReference>
<evidence type="ECO:0000256" key="1">
    <source>
        <dbReference type="ARBA" id="ARBA00004651"/>
    </source>
</evidence>
<sequence length="364" mass="43071">MPESEQTITVKKNYDFVDTIRCLSMIGIVFEHTEKFGSTNYASFYTSMLQVSFLQFFKFATIAFFLIAGFLINHKFTEYTPWQYLKNRFKSTIGPWVLWINVLILVDIINLLFIAYFLYNGERHMPSPFLDYLLSSYYYIIINTSFWFILNFLICIAILLLFKRFIYNLVFGGILALTSLFYSLNLYHGWIRTQHTTALFGFVFFLWLGAYMNKHIDVLYRFIRGISWLWLVGITTILFLFADLEIIYLKSIGLEDAYNTLRLTNILYSLSFFLILFKIGSIQFVNKIFQPRKTTFGIYLIHQLVILHFLEGIFHPFHWYVGSMTSIEAIFYSILRFIIAYFISMLIVRVLLLTKLRWTIGGGR</sequence>
<keyword evidence="5 7" id="KW-1133">Transmembrane helix</keyword>
<dbReference type="EMBL" id="FNRA01000002">
    <property type="protein sequence ID" value="SEA25912.1"/>
    <property type="molecule type" value="Genomic_DNA"/>
</dbReference>
<feature type="domain" description="Acyltransferase 3" evidence="8">
    <location>
        <begin position="15"/>
        <end position="344"/>
    </location>
</feature>
<reference evidence="9 10" key="1">
    <citation type="submission" date="2016-10" db="EMBL/GenBank/DDBJ databases">
        <authorList>
            <person name="de Groot N.N."/>
        </authorList>
    </citation>
    <scope>NUCLEOTIDE SEQUENCE [LARGE SCALE GENOMIC DNA]</scope>
    <source>
        <strain evidence="9 10">DSM 19033</strain>
    </source>
</reference>
<dbReference type="Proteomes" id="UP000198850">
    <property type="component" value="Unassembled WGS sequence"/>
</dbReference>
<dbReference type="OrthoDB" id="1495770at2"/>
<keyword evidence="10" id="KW-1185">Reference proteome</keyword>
<feature type="transmembrane region" description="Helical" evidence="7">
    <location>
        <begin position="137"/>
        <end position="162"/>
    </location>
</feature>
<dbReference type="PANTHER" id="PTHR40074">
    <property type="entry name" value="O-ACETYLTRANSFERASE WECH"/>
    <property type="match status" value="1"/>
</dbReference>
<feature type="transmembrane region" description="Helical" evidence="7">
    <location>
        <begin position="225"/>
        <end position="246"/>
    </location>
</feature>
<evidence type="ECO:0000313" key="9">
    <source>
        <dbReference type="EMBL" id="SEA25912.1"/>
    </source>
</evidence>
<proteinExistence type="inferred from homology"/>
<evidence type="ECO:0000256" key="2">
    <source>
        <dbReference type="ARBA" id="ARBA00007400"/>
    </source>
</evidence>
<evidence type="ECO:0000256" key="3">
    <source>
        <dbReference type="ARBA" id="ARBA00022475"/>
    </source>
</evidence>
<feature type="transmembrane region" description="Helical" evidence="7">
    <location>
        <begin position="297"/>
        <end position="317"/>
    </location>
</feature>
<feature type="transmembrane region" description="Helical" evidence="7">
    <location>
        <begin position="266"/>
        <end position="285"/>
    </location>
</feature>
<name>A0A1H3ZRK8_9SPHI</name>